<dbReference type="GO" id="GO:0001678">
    <property type="term" value="P:intracellular glucose homeostasis"/>
    <property type="evidence" value="ECO:0007669"/>
    <property type="project" value="InterPro"/>
</dbReference>
<dbReference type="InterPro" id="IPR001312">
    <property type="entry name" value="Hexokinase"/>
</dbReference>
<protein>
    <recommendedName>
        <fullName evidence="4">Phosphotransferase</fullName>
        <ecNumber evidence="4">2.7.1.-</ecNumber>
    </recommendedName>
</protein>
<keyword evidence="4" id="KW-0808">Transferase</keyword>
<evidence type="ECO:0000256" key="5">
    <source>
        <dbReference type="SAM" id="SignalP"/>
    </source>
</evidence>
<dbReference type="PANTHER" id="PTHR19443:SF73">
    <property type="entry name" value="HEXOKINASE-3"/>
    <property type="match status" value="1"/>
</dbReference>
<name>A0A078G6G7_BRANA</name>
<keyword evidence="3 4" id="KW-0324">Glycolysis</keyword>
<dbReference type="GO" id="GO:0005536">
    <property type="term" value="F:D-glucose binding"/>
    <property type="evidence" value="ECO:0007669"/>
    <property type="project" value="InterPro"/>
</dbReference>
<sequence>MRRFLVLYGVFLFFEQVNDTVGALSLGYYHDPDTVVLVVFGTGNNACYLERTDAIIKSQGLLTTSGSMICSFILFRVVNMEWGNFSSSHLPRTSYDIDLDAESPNPNDMVIFGSLLNLPFSIWYCIMNKH</sequence>
<dbReference type="AlphaFoldDB" id="A0A078G6G7"/>
<keyword evidence="4" id="KW-0547">Nucleotide-binding</keyword>
<evidence type="ECO:0000256" key="2">
    <source>
        <dbReference type="ARBA" id="ARBA00005028"/>
    </source>
</evidence>
<evidence type="ECO:0000256" key="1">
    <source>
        <dbReference type="ARBA" id="ARBA00004921"/>
    </source>
</evidence>
<dbReference type="GO" id="GO:0004396">
    <property type="term" value="F:hexokinase activity"/>
    <property type="evidence" value="ECO:0007669"/>
    <property type="project" value="UniProtKB-UniRule"/>
</dbReference>
<dbReference type="UniPathway" id="UPA00242"/>
<dbReference type="Gene3D" id="3.40.367.20">
    <property type="match status" value="1"/>
</dbReference>
<dbReference type="EMBL" id="HG994371">
    <property type="protein sequence ID" value="CAF1975452.1"/>
    <property type="molecule type" value="Genomic_DNA"/>
</dbReference>
<dbReference type="Gramene" id="CDY20557">
    <property type="protein sequence ID" value="CDY20557"/>
    <property type="gene ID" value="GSBRNA2T00012704001"/>
</dbReference>
<evidence type="ECO:0000256" key="3">
    <source>
        <dbReference type="ARBA" id="ARBA00023152"/>
    </source>
</evidence>
<comment type="pathway">
    <text evidence="1">Carbohydrate degradation.</text>
</comment>
<evidence type="ECO:0000259" key="6">
    <source>
        <dbReference type="Pfam" id="PF03727"/>
    </source>
</evidence>
<organism evidence="8 9">
    <name type="scientific">Brassica napus</name>
    <name type="common">Rape</name>
    <dbReference type="NCBI Taxonomy" id="3708"/>
    <lineage>
        <taxon>Eukaryota</taxon>
        <taxon>Viridiplantae</taxon>
        <taxon>Streptophyta</taxon>
        <taxon>Embryophyta</taxon>
        <taxon>Tracheophyta</taxon>
        <taxon>Spermatophyta</taxon>
        <taxon>Magnoliopsida</taxon>
        <taxon>eudicotyledons</taxon>
        <taxon>Gunneridae</taxon>
        <taxon>Pentapetalae</taxon>
        <taxon>rosids</taxon>
        <taxon>malvids</taxon>
        <taxon>Brassicales</taxon>
        <taxon>Brassicaceae</taxon>
        <taxon>Brassiceae</taxon>
        <taxon>Brassica</taxon>
    </lineage>
</organism>
<dbReference type="PRINTS" id="PR00475">
    <property type="entry name" value="HEXOKINASE"/>
</dbReference>
<dbReference type="EMBL" id="LK032109">
    <property type="protein sequence ID" value="CDY20557.1"/>
    <property type="molecule type" value="Genomic_DNA"/>
</dbReference>
<dbReference type="GO" id="GO:0005524">
    <property type="term" value="F:ATP binding"/>
    <property type="evidence" value="ECO:0007669"/>
    <property type="project" value="UniProtKB-UniRule"/>
</dbReference>
<dbReference type="Proteomes" id="UP000028999">
    <property type="component" value="Unassembled WGS sequence"/>
</dbReference>
<comment type="similarity">
    <text evidence="4">Belongs to the hexokinase family.</text>
</comment>
<evidence type="ECO:0000313" key="8">
    <source>
        <dbReference type="EMBL" id="CDY20557.1"/>
    </source>
</evidence>
<dbReference type="EC" id="2.7.1.-" evidence="4"/>
<dbReference type="SUPFAM" id="SSF53067">
    <property type="entry name" value="Actin-like ATPase domain"/>
    <property type="match status" value="1"/>
</dbReference>
<gene>
    <name evidence="8" type="primary">BnaC07g12240D</name>
    <name evidence="7" type="ORF">DARMORV10_C07P19260.1</name>
    <name evidence="8" type="ORF">GSBRNA2T00012704001</name>
</gene>
<reference evidence="8 9" key="1">
    <citation type="journal article" date="2014" name="Science">
        <title>Plant genetics. Early allopolyploid evolution in the post-Neolithic Brassica napus oilseed genome.</title>
        <authorList>
            <person name="Chalhoub B."/>
            <person name="Denoeud F."/>
            <person name="Liu S."/>
            <person name="Parkin I.A."/>
            <person name="Tang H."/>
            <person name="Wang X."/>
            <person name="Chiquet J."/>
            <person name="Belcram H."/>
            <person name="Tong C."/>
            <person name="Samans B."/>
            <person name="Correa M."/>
            <person name="Da Silva C."/>
            <person name="Just J."/>
            <person name="Falentin C."/>
            <person name="Koh C.S."/>
            <person name="Le Clainche I."/>
            <person name="Bernard M."/>
            <person name="Bento P."/>
            <person name="Noel B."/>
            <person name="Labadie K."/>
            <person name="Alberti A."/>
            <person name="Charles M."/>
            <person name="Arnaud D."/>
            <person name="Guo H."/>
            <person name="Daviaud C."/>
            <person name="Alamery S."/>
            <person name="Jabbari K."/>
            <person name="Zhao M."/>
            <person name="Edger P.P."/>
            <person name="Chelaifa H."/>
            <person name="Tack D."/>
            <person name="Lassalle G."/>
            <person name="Mestiri I."/>
            <person name="Schnel N."/>
            <person name="Le Paslier M.C."/>
            <person name="Fan G."/>
            <person name="Renault V."/>
            <person name="Bayer P.E."/>
            <person name="Golicz A.A."/>
            <person name="Manoli S."/>
            <person name="Lee T.H."/>
            <person name="Thi V.H."/>
            <person name="Chalabi S."/>
            <person name="Hu Q."/>
            <person name="Fan C."/>
            <person name="Tollenaere R."/>
            <person name="Lu Y."/>
            <person name="Battail C."/>
            <person name="Shen J."/>
            <person name="Sidebottom C.H."/>
            <person name="Wang X."/>
            <person name="Canaguier A."/>
            <person name="Chauveau A."/>
            <person name="Berard A."/>
            <person name="Deniot G."/>
            <person name="Guan M."/>
            <person name="Liu Z."/>
            <person name="Sun F."/>
            <person name="Lim Y.P."/>
            <person name="Lyons E."/>
            <person name="Town C.D."/>
            <person name="Bancroft I."/>
            <person name="Wang X."/>
            <person name="Meng J."/>
            <person name="Ma J."/>
            <person name="Pires J.C."/>
            <person name="King G.J."/>
            <person name="Brunel D."/>
            <person name="Delourme R."/>
            <person name="Renard M."/>
            <person name="Aury J.M."/>
            <person name="Adams K.L."/>
            <person name="Batley J."/>
            <person name="Snowdon R.J."/>
            <person name="Tost J."/>
            <person name="Edwards D."/>
            <person name="Zhou Y."/>
            <person name="Hua W."/>
            <person name="Sharpe A.G."/>
            <person name="Paterson A.H."/>
            <person name="Guan C."/>
            <person name="Wincker P."/>
        </authorList>
    </citation>
    <scope>NUCLEOTIDE SEQUENCE [LARGE SCALE GENOMIC DNA]</scope>
    <source>
        <strain evidence="9">cv. Darmor-bzh</strain>
    </source>
</reference>
<dbReference type="InterPro" id="IPR043129">
    <property type="entry name" value="ATPase_NBD"/>
</dbReference>
<dbReference type="Pfam" id="PF03727">
    <property type="entry name" value="Hexokinase_2"/>
    <property type="match status" value="1"/>
</dbReference>
<keyword evidence="4" id="KW-0418">Kinase</keyword>
<keyword evidence="5" id="KW-0732">Signal</keyword>
<feature type="chain" id="PRO_5040562128" description="Phosphotransferase" evidence="5">
    <location>
        <begin position="23"/>
        <end position="130"/>
    </location>
</feature>
<evidence type="ECO:0000313" key="7">
    <source>
        <dbReference type="EMBL" id="CAF1975452.1"/>
    </source>
</evidence>
<dbReference type="PANTHER" id="PTHR19443">
    <property type="entry name" value="HEXOKINASE"/>
    <property type="match status" value="1"/>
</dbReference>
<dbReference type="GO" id="GO:0019318">
    <property type="term" value="P:hexose metabolic process"/>
    <property type="evidence" value="ECO:0007669"/>
    <property type="project" value="UniProtKB-UniPathway"/>
</dbReference>
<feature type="signal peptide" evidence="5">
    <location>
        <begin position="1"/>
        <end position="22"/>
    </location>
</feature>
<keyword evidence="9" id="KW-1185">Reference proteome</keyword>
<reference evidence="8" key="2">
    <citation type="submission" date="2014-06" db="EMBL/GenBank/DDBJ databases">
        <authorList>
            <person name="Genoscope - CEA"/>
        </authorList>
    </citation>
    <scope>NUCLEOTIDE SEQUENCE</scope>
</reference>
<dbReference type="PaxDb" id="3708-A0A078G6G7"/>
<comment type="pathway">
    <text evidence="2">Carbohydrate metabolism; hexose metabolism.</text>
</comment>
<feature type="domain" description="Hexokinase C-terminal" evidence="6">
    <location>
        <begin position="38"/>
        <end position="108"/>
    </location>
</feature>
<reference evidence="7" key="3">
    <citation type="submission" date="2021-01" db="EMBL/GenBank/DDBJ databases">
        <authorList>
            <consortium name="Genoscope - CEA"/>
            <person name="William W."/>
        </authorList>
    </citation>
    <scope>NUCLEOTIDE SEQUENCE</scope>
</reference>
<accession>A0A078G6G7</accession>
<dbReference type="STRING" id="3708.A0A078G6G7"/>
<dbReference type="InterPro" id="IPR022673">
    <property type="entry name" value="Hexokinase_C"/>
</dbReference>
<keyword evidence="4" id="KW-0067">ATP-binding</keyword>
<evidence type="ECO:0000256" key="4">
    <source>
        <dbReference type="RuleBase" id="RU362007"/>
    </source>
</evidence>
<dbReference type="GO" id="GO:0006096">
    <property type="term" value="P:glycolytic process"/>
    <property type="evidence" value="ECO:0007669"/>
    <property type="project" value="UniProtKB-KW"/>
</dbReference>
<dbReference type="Proteomes" id="UP001295469">
    <property type="component" value="Chromosome C07"/>
</dbReference>
<evidence type="ECO:0000313" key="9">
    <source>
        <dbReference type="Proteomes" id="UP000028999"/>
    </source>
</evidence>
<dbReference type="PROSITE" id="PS51748">
    <property type="entry name" value="HEXOKINASE_2"/>
    <property type="match status" value="1"/>
</dbReference>
<proteinExistence type="inferred from homology"/>